<reference evidence="17 18" key="1">
    <citation type="submission" date="2019-09" db="EMBL/GenBank/DDBJ databases">
        <title>Bird 10,000 Genomes (B10K) Project - Family phase.</title>
        <authorList>
            <person name="Zhang G."/>
        </authorList>
    </citation>
    <scope>NUCLEOTIDE SEQUENCE [LARGE SCALE GENOMIC DNA]</scope>
    <source>
        <strain evidence="17">B10K-DU-001-31</strain>
        <tissue evidence="17">Muscle</tissue>
    </source>
</reference>
<proteinExistence type="inferred from homology"/>
<evidence type="ECO:0000256" key="11">
    <source>
        <dbReference type="ARBA" id="ARBA00023268"/>
    </source>
</evidence>
<comment type="caution">
    <text evidence="17">The sequence shown here is derived from an EMBL/GenBank/DDBJ whole genome shotgun (WGS) entry which is preliminary data.</text>
</comment>
<evidence type="ECO:0000256" key="9">
    <source>
        <dbReference type="ARBA" id="ARBA00022918"/>
    </source>
</evidence>
<evidence type="ECO:0000256" key="7">
    <source>
        <dbReference type="ARBA" id="ARBA00022801"/>
    </source>
</evidence>
<dbReference type="Pfam" id="PF00665">
    <property type="entry name" value="rve"/>
    <property type="match status" value="1"/>
</dbReference>
<feature type="non-terminal residue" evidence="17">
    <location>
        <position position="580"/>
    </location>
</feature>
<dbReference type="PROSITE" id="PS50994">
    <property type="entry name" value="INTEGRASE"/>
    <property type="match status" value="1"/>
</dbReference>
<evidence type="ECO:0000256" key="10">
    <source>
        <dbReference type="ARBA" id="ARBA00023125"/>
    </source>
</evidence>
<dbReference type="GO" id="GO:0008270">
    <property type="term" value="F:zinc ion binding"/>
    <property type="evidence" value="ECO:0007669"/>
    <property type="project" value="UniProtKB-KW"/>
</dbReference>
<feature type="non-terminal residue" evidence="17">
    <location>
        <position position="1"/>
    </location>
</feature>
<keyword evidence="7" id="KW-0378">Hydrolase</keyword>
<organism evidence="17 18">
    <name type="scientific">Quiscalus mexicanus</name>
    <name type="common">Great-tailed grackle</name>
    <name type="synonym">Cassidix mexicanus</name>
    <dbReference type="NCBI Taxonomy" id="64278"/>
    <lineage>
        <taxon>Eukaryota</taxon>
        <taxon>Metazoa</taxon>
        <taxon>Chordata</taxon>
        <taxon>Craniata</taxon>
        <taxon>Vertebrata</taxon>
        <taxon>Euteleostomi</taxon>
        <taxon>Archelosauria</taxon>
        <taxon>Archosauria</taxon>
        <taxon>Dinosauria</taxon>
        <taxon>Saurischia</taxon>
        <taxon>Theropoda</taxon>
        <taxon>Coelurosauria</taxon>
        <taxon>Aves</taxon>
        <taxon>Neognathae</taxon>
        <taxon>Neoaves</taxon>
        <taxon>Telluraves</taxon>
        <taxon>Australaves</taxon>
        <taxon>Passeriformes</taxon>
        <taxon>Passeroidea</taxon>
        <taxon>Icteridae</taxon>
        <taxon>Quiscalus</taxon>
    </lineage>
</organism>
<dbReference type="InterPro" id="IPR001584">
    <property type="entry name" value="Integrase_cat-core"/>
</dbReference>
<dbReference type="InterPro" id="IPR043128">
    <property type="entry name" value="Rev_trsase/Diguanyl_cyclase"/>
</dbReference>
<name>A0A7L2FK19_QUIME</name>
<evidence type="ECO:0000259" key="15">
    <source>
        <dbReference type="PROSITE" id="PS50879"/>
    </source>
</evidence>
<dbReference type="GO" id="GO:0004523">
    <property type="term" value="F:RNA-DNA hybrid ribonuclease activity"/>
    <property type="evidence" value="ECO:0007669"/>
    <property type="project" value="InterPro"/>
</dbReference>
<dbReference type="InterPro" id="IPR036397">
    <property type="entry name" value="RNaseH_sf"/>
</dbReference>
<evidence type="ECO:0000313" key="18">
    <source>
        <dbReference type="Proteomes" id="UP000552319"/>
    </source>
</evidence>
<keyword evidence="11" id="KW-0511">Multifunctional enzyme</keyword>
<comment type="similarity">
    <text evidence="1">Belongs to the beta type-B retroviral polymerase family. HERV class-II K(HML-2) pol subfamily.</text>
</comment>
<dbReference type="Gene3D" id="3.30.70.270">
    <property type="match status" value="2"/>
</dbReference>
<dbReference type="PROSITE" id="PS50878">
    <property type="entry name" value="RT_POL"/>
    <property type="match status" value="1"/>
</dbReference>
<dbReference type="Gene3D" id="3.30.420.10">
    <property type="entry name" value="Ribonuclease H-like superfamily/Ribonuclease H"/>
    <property type="match status" value="2"/>
</dbReference>
<evidence type="ECO:0000256" key="3">
    <source>
        <dbReference type="ARBA" id="ARBA00022695"/>
    </source>
</evidence>
<dbReference type="PANTHER" id="PTHR41694:SF4">
    <property type="entry name" value="ENDOGENOUS RETROVIRUS GROUP K MEMBER 10 POL PROTEIN-RELATED"/>
    <property type="match status" value="1"/>
</dbReference>
<evidence type="ECO:0000256" key="1">
    <source>
        <dbReference type="ARBA" id="ARBA00010879"/>
    </source>
</evidence>
<dbReference type="Pfam" id="PF06817">
    <property type="entry name" value="RVT_thumb"/>
    <property type="match status" value="1"/>
</dbReference>
<dbReference type="GO" id="GO:0003964">
    <property type="term" value="F:RNA-directed DNA polymerase activity"/>
    <property type="evidence" value="ECO:0007669"/>
    <property type="project" value="UniProtKB-KW"/>
</dbReference>
<dbReference type="InterPro" id="IPR000477">
    <property type="entry name" value="RT_dom"/>
</dbReference>
<keyword evidence="3" id="KW-0548">Nucleotidyltransferase</keyword>
<evidence type="ECO:0000256" key="12">
    <source>
        <dbReference type="PROSITE-ProRule" id="PRU00450"/>
    </source>
</evidence>
<keyword evidence="2" id="KW-0808">Transferase</keyword>
<dbReference type="InterPro" id="IPR043502">
    <property type="entry name" value="DNA/RNA_pol_sf"/>
</dbReference>
<dbReference type="Gene3D" id="1.10.10.200">
    <property type="match status" value="1"/>
</dbReference>
<evidence type="ECO:0000256" key="5">
    <source>
        <dbReference type="ARBA" id="ARBA00022723"/>
    </source>
</evidence>
<dbReference type="AlphaFoldDB" id="A0A7L2FK19"/>
<keyword evidence="8" id="KW-0862">Zinc</keyword>
<dbReference type="InterPro" id="IPR012337">
    <property type="entry name" value="RNaseH-like_sf"/>
</dbReference>
<feature type="domain" description="Integrase catalytic" evidence="16">
    <location>
        <begin position="458"/>
        <end position="580"/>
    </location>
</feature>
<dbReference type="Pfam" id="PF02022">
    <property type="entry name" value="Integrase_Zn"/>
    <property type="match status" value="1"/>
</dbReference>
<keyword evidence="5" id="KW-0479">Metal-binding</keyword>
<dbReference type="SUPFAM" id="SSF53098">
    <property type="entry name" value="Ribonuclease H-like"/>
    <property type="match status" value="2"/>
</dbReference>
<dbReference type="GO" id="GO:0015074">
    <property type="term" value="P:DNA integration"/>
    <property type="evidence" value="ECO:0007669"/>
    <property type="project" value="InterPro"/>
</dbReference>
<keyword evidence="9" id="KW-0695">RNA-directed DNA polymerase</keyword>
<keyword evidence="12" id="KW-0863">Zinc-finger</keyword>
<keyword evidence="4" id="KW-0540">Nuclease</keyword>
<dbReference type="GO" id="GO:0035613">
    <property type="term" value="F:RNA stem-loop binding"/>
    <property type="evidence" value="ECO:0007669"/>
    <property type="project" value="TreeGrafter"/>
</dbReference>
<evidence type="ECO:0000256" key="8">
    <source>
        <dbReference type="ARBA" id="ARBA00022833"/>
    </source>
</evidence>
<dbReference type="PANTHER" id="PTHR41694">
    <property type="entry name" value="ENDOGENOUS RETROVIRUS GROUP K MEMBER POL PROTEIN"/>
    <property type="match status" value="1"/>
</dbReference>
<dbReference type="Pfam" id="PF00078">
    <property type="entry name" value="RVT_1"/>
    <property type="match status" value="1"/>
</dbReference>
<dbReference type="GO" id="GO:0003677">
    <property type="term" value="F:DNA binding"/>
    <property type="evidence" value="ECO:0007669"/>
    <property type="project" value="UniProtKB-KW"/>
</dbReference>
<dbReference type="InterPro" id="IPR002156">
    <property type="entry name" value="RNaseH_domain"/>
</dbReference>
<dbReference type="Pfam" id="PF00075">
    <property type="entry name" value="RNase_H"/>
    <property type="match status" value="1"/>
</dbReference>
<dbReference type="InterPro" id="IPR003308">
    <property type="entry name" value="Integrase_Zn-bd_dom_N"/>
</dbReference>
<sequence>ETILYHYMDDILVCAPTTDLLAHALDLTIDSLVAAGFELQQEKIQRMPPWKYLGLEITKRTIVPQKLAIRTNVKTLADVHQLCGSLNWVRPWLGIPTEDLAPLFNLLKGGEELSSPRSLTPEAKSALEKIQNLISARQAHRYHPGLPFKFIVLGKLPHLHGMIFQWDSDTKGKDRGSRDPLLIIEWVFLSHHRELAGVDFSCIHVPLKFDSGHLKRRMLDSLLETNEMLQFALDSFTGQIVVDRPAHKLFNQEFTLSTKSVQSRTPLKAVTVFTDASGATHKSVMTWRDPQTRRWESDVTEVEGSPQIAELDAVVRAFERFPGPFNLVTDSAYVAGVVSRAENAVLQEVSNMPLYNLLSKLVQLVSHREQPFYVMHVRSHTDLPGFIAEGNRRADALAAPVQVAPLPDLFGQAKISHQLFHQNAPGLVRQFHLTREQAKAIVATCPQCQSHQLPSISLGANPRGLSSCEVWQMDVTHYPSFGRLQYIHVSVDTFSGAVYASAHSGERAADCKKHLLQAFAVLGIPKVLKTDNGPAYKSRELRGFLQQWGIEHKTGIPYSPTGQAVVERTHQSLKRVLEQQ</sequence>
<feature type="domain" description="Reverse transcriptase" evidence="14">
    <location>
        <begin position="1"/>
        <end position="57"/>
    </location>
</feature>
<dbReference type="Proteomes" id="UP000552319">
    <property type="component" value="Unassembled WGS sequence"/>
</dbReference>
<accession>A0A7L2FK19</accession>
<dbReference type="SUPFAM" id="SSF56672">
    <property type="entry name" value="DNA/RNA polymerases"/>
    <property type="match status" value="1"/>
</dbReference>
<evidence type="ECO:0000259" key="16">
    <source>
        <dbReference type="PROSITE" id="PS50994"/>
    </source>
</evidence>
<evidence type="ECO:0000256" key="4">
    <source>
        <dbReference type="ARBA" id="ARBA00022722"/>
    </source>
</evidence>
<dbReference type="PROSITE" id="PS50876">
    <property type="entry name" value="ZF_INTEGRASE"/>
    <property type="match status" value="1"/>
</dbReference>
<dbReference type="SUPFAM" id="SSF46919">
    <property type="entry name" value="N-terminal Zn binding domain of HIV integrase"/>
    <property type="match status" value="1"/>
</dbReference>
<evidence type="ECO:0000259" key="14">
    <source>
        <dbReference type="PROSITE" id="PS50878"/>
    </source>
</evidence>
<protein>
    <submittedName>
        <fullName evidence="17">POK8 protein</fullName>
    </submittedName>
</protein>
<dbReference type="EMBL" id="VWYF01025567">
    <property type="protein sequence ID" value="NXQ73930.1"/>
    <property type="molecule type" value="Genomic_DNA"/>
</dbReference>
<keyword evidence="18" id="KW-1185">Reference proteome</keyword>
<keyword evidence="6" id="KW-0255">Endonuclease</keyword>
<keyword evidence="10" id="KW-0238">DNA-binding</keyword>
<evidence type="ECO:0000256" key="6">
    <source>
        <dbReference type="ARBA" id="ARBA00022759"/>
    </source>
</evidence>
<feature type="domain" description="Integrase-type" evidence="13">
    <location>
        <begin position="408"/>
        <end position="449"/>
    </location>
</feature>
<evidence type="ECO:0000313" key="17">
    <source>
        <dbReference type="EMBL" id="NXQ73930.1"/>
    </source>
</evidence>
<evidence type="ECO:0000259" key="13">
    <source>
        <dbReference type="PROSITE" id="PS50876"/>
    </source>
</evidence>
<gene>
    <name evidence="17" type="primary">Ervk8_2</name>
    <name evidence="17" type="ORF">QUIMEX_R06902</name>
</gene>
<dbReference type="PROSITE" id="PS50879">
    <property type="entry name" value="RNASE_H_1"/>
    <property type="match status" value="1"/>
</dbReference>
<dbReference type="InterPro" id="IPR017856">
    <property type="entry name" value="Integrase-like_N"/>
</dbReference>
<dbReference type="InterPro" id="IPR010661">
    <property type="entry name" value="RVT_thumb"/>
</dbReference>
<evidence type="ECO:0000256" key="2">
    <source>
        <dbReference type="ARBA" id="ARBA00022679"/>
    </source>
</evidence>
<feature type="domain" description="RNase H type-1" evidence="15">
    <location>
        <begin position="266"/>
        <end position="403"/>
    </location>
</feature>